<protein>
    <recommendedName>
        <fullName evidence="3">DDE Tnp4 domain-containing protein</fullName>
    </recommendedName>
</protein>
<dbReference type="AlphaFoldDB" id="A0AAN7SS28"/>
<dbReference type="GO" id="GO:0046872">
    <property type="term" value="F:metal ion binding"/>
    <property type="evidence" value="ECO:0007669"/>
    <property type="project" value="UniProtKB-KW"/>
</dbReference>
<reference evidence="5" key="1">
    <citation type="submission" date="2023-01" db="EMBL/GenBank/DDBJ databases">
        <title>Key to firefly adult light organ development and bioluminescence: homeobox transcription factors regulate luciferase expression and transportation to peroxisome.</title>
        <authorList>
            <person name="Fu X."/>
        </authorList>
    </citation>
    <scope>NUCLEOTIDE SEQUENCE [LARGE SCALE GENOMIC DNA]</scope>
</reference>
<gene>
    <name evidence="4" type="ORF">RN001_005499</name>
</gene>
<keyword evidence="2" id="KW-0479">Metal-binding</keyword>
<dbReference type="Proteomes" id="UP001353858">
    <property type="component" value="Unassembled WGS sequence"/>
</dbReference>
<organism evidence="4 5">
    <name type="scientific">Aquatica leii</name>
    <dbReference type="NCBI Taxonomy" id="1421715"/>
    <lineage>
        <taxon>Eukaryota</taxon>
        <taxon>Metazoa</taxon>
        <taxon>Ecdysozoa</taxon>
        <taxon>Arthropoda</taxon>
        <taxon>Hexapoda</taxon>
        <taxon>Insecta</taxon>
        <taxon>Pterygota</taxon>
        <taxon>Neoptera</taxon>
        <taxon>Endopterygota</taxon>
        <taxon>Coleoptera</taxon>
        <taxon>Polyphaga</taxon>
        <taxon>Elateriformia</taxon>
        <taxon>Elateroidea</taxon>
        <taxon>Lampyridae</taxon>
        <taxon>Luciolinae</taxon>
        <taxon>Aquatica</taxon>
    </lineage>
</organism>
<evidence type="ECO:0000313" key="4">
    <source>
        <dbReference type="EMBL" id="KAK4882180.1"/>
    </source>
</evidence>
<comment type="caution">
    <text evidence="4">The sequence shown here is derived from an EMBL/GenBank/DDBJ whole genome shotgun (WGS) entry which is preliminary data.</text>
</comment>
<dbReference type="EMBL" id="JARPUR010000002">
    <property type="protein sequence ID" value="KAK4882180.1"/>
    <property type="molecule type" value="Genomic_DNA"/>
</dbReference>
<dbReference type="InterPro" id="IPR027806">
    <property type="entry name" value="HARBI1_dom"/>
</dbReference>
<accession>A0AAN7SS28</accession>
<keyword evidence="5" id="KW-1185">Reference proteome</keyword>
<evidence type="ECO:0000313" key="5">
    <source>
        <dbReference type="Proteomes" id="UP001353858"/>
    </source>
</evidence>
<dbReference type="Pfam" id="PF13359">
    <property type="entry name" value="DDE_Tnp_4"/>
    <property type="match status" value="1"/>
</dbReference>
<sequence length="153" mass="17693">MERTSVEKIIEQYSDNFIPRKGGRQQITATKAILLTIWYLANTETFRQIGDRFDVTLSCAHGTVKQVTEFLVRIKHLQKKGIMDVIGAIDGTHFKINRPKLYPEDYCNRKGYHSVVMQGVVNSSMLFVDIYLGVPRSMHDARIFRRSVFTELH</sequence>
<evidence type="ECO:0000256" key="1">
    <source>
        <dbReference type="ARBA" id="ARBA00001968"/>
    </source>
</evidence>
<feature type="domain" description="DDE Tnp4" evidence="3">
    <location>
        <begin position="89"/>
        <end position="151"/>
    </location>
</feature>
<comment type="cofactor">
    <cofactor evidence="1">
        <name>a divalent metal cation</name>
        <dbReference type="ChEBI" id="CHEBI:60240"/>
    </cofactor>
</comment>
<evidence type="ECO:0000259" key="3">
    <source>
        <dbReference type="Pfam" id="PF13359"/>
    </source>
</evidence>
<evidence type="ECO:0000256" key="2">
    <source>
        <dbReference type="ARBA" id="ARBA00022723"/>
    </source>
</evidence>
<name>A0AAN7SS28_9COLE</name>
<proteinExistence type="predicted"/>